<keyword evidence="1" id="KW-0175">Coiled coil</keyword>
<proteinExistence type="predicted"/>
<sequence length="637" mass="75781">MESQRIMQIKVDYQMIDSRNQQITAQLTTSEDAFEKYMNEKLQNRNLIIAIDCSVSIHNHNSLSLLKSHLLQFCQVTLTTTCIQISLNKAKIENHLFPQFVGIQTANKMLLKELQSLGNVQTDIQEWLYEDYDILRAYVGSFFEQFEKDLENLNGIILTYMGNQHFIKISSTIQNKTVTFEQFNQKITDLGQIHNIEKEEFEVTGFKSQNLYRNRYFNSNYQNIQDDEPEITGHEEDRQEEIVQEQLYREQIQKAIELSLENPNFMSTLQQQLFFMENLKKQQENQTNDDNIFDLLDIQDAEKDLKDIKSLFQNSQINTRTNEKIQAQDKIKQIQNKMKEKIDLIGKQMRVAKKSNVMNSALYLKHKLLKEGQDKIFVRAIAPATITMKKIMSEFEQICSKQNYTLEKIEFKQKFKDKFIEQVVLKQALLEEQKQIEEKIRRQIKQKEEEKKQKEQEEERLVLEMLQREQEEFLQQKLQREQEIKRSEEEQKRQQDIKNQQIEQQNLNKPLSYKNISKKNQLSKSKQIDHDQLFEYVQTAYQQDDHDIWMGKKVTSIDVVDIIYSRRLQGISKIRFISNNTKDQRILDEGIKQYNSLHPDDLVSTDEDLQKHTHKKLGNKQVLTVRTTIFRRGIIKH</sequence>
<organism evidence="3 4">
    <name type="scientific">Stylonychia lemnae</name>
    <name type="common">Ciliate</name>
    <dbReference type="NCBI Taxonomy" id="5949"/>
    <lineage>
        <taxon>Eukaryota</taxon>
        <taxon>Sar</taxon>
        <taxon>Alveolata</taxon>
        <taxon>Ciliophora</taxon>
        <taxon>Intramacronucleata</taxon>
        <taxon>Spirotrichea</taxon>
        <taxon>Stichotrichia</taxon>
        <taxon>Sporadotrichida</taxon>
        <taxon>Oxytrichidae</taxon>
        <taxon>Stylonychinae</taxon>
        <taxon>Stylonychia</taxon>
    </lineage>
</organism>
<evidence type="ECO:0000313" key="3">
    <source>
        <dbReference type="EMBL" id="CDW87609.1"/>
    </source>
</evidence>
<dbReference type="Proteomes" id="UP000039865">
    <property type="component" value="Unassembled WGS sequence"/>
</dbReference>
<keyword evidence="4" id="KW-1185">Reference proteome</keyword>
<feature type="compositionally biased region" description="Basic and acidic residues" evidence="2">
    <location>
        <begin position="485"/>
        <end position="496"/>
    </location>
</feature>
<dbReference type="AlphaFoldDB" id="A0A078AZK7"/>
<reference evidence="3 4" key="1">
    <citation type="submission" date="2014-06" db="EMBL/GenBank/DDBJ databases">
        <authorList>
            <person name="Swart Estienne"/>
        </authorList>
    </citation>
    <scope>NUCLEOTIDE SEQUENCE [LARGE SCALE GENOMIC DNA]</scope>
    <source>
        <strain evidence="3 4">130c</strain>
    </source>
</reference>
<gene>
    <name evidence="3" type="primary">Contig3275.g3500</name>
    <name evidence="3" type="ORF">STYLEM_16717</name>
</gene>
<feature type="region of interest" description="Disordered" evidence="2">
    <location>
        <begin position="485"/>
        <end position="514"/>
    </location>
</feature>
<evidence type="ECO:0000313" key="4">
    <source>
        <dbReference type="Proteomes" id="UP000039865"/>
    </source>
</evidence>
<protein>
    <submittedName>
        <fullName evidence="3">Uncharacterized protein</fullName>
    </submittedName>
</protein>
<dbReference type="EMBL" id="CCKQ01015768">
    <property type="protein sequence ID" value="CDW87609.1"/>
    <property type="molecule type" value="Genomic_DNA"/>
</dbReference>
<evidence type="ECO:0000256" key="2">
    <source>
        <dbReference type="SAM" id="MobiDB-lite"/>
    </source>
</evidence>
<name>A0A078AZK7_STYLE</name>
<accession>A0A078AZK7</accession>
<evidence type="ECO:0000256" key="1">
    <source>
        <dbReference type="SAM" id="Coils"/>
    </source>
</evidence>
<feature type="coiled-coil region" evidence="1">
    <location>
        <begin position="266"/>
        <end position="344"/>
    </location>
</feature>
<dbReference type="InParanoid" id="A0A078AZK7"/>
<feature type="compositionally biased region" description="Low complexity" evidence="2">
    <location>
        <begin position="497"/>
        <end position="506"/>
    </location>
</feature>